<protein>
    <recommendedName>
        <fullName evidence="2">Pyridinium-3,5-bisthiocarboxylic acid mononucleotide nickel insertion protein</fullName>
        <shortName evidence="2">P2TMN nickel insertion protein</shortName>
        <ecNumber evidence="2">4.99.1.12</ecNumber>
    </recommendedName>
    <alternativeName>
        <fullName evidence="2">Nickel-pincer cofactor biosynthesis protein LarC</fullName>
    </alternativeName>
</protein>
<dbReference type="GO" id="GO:0016829">
    <property type="term" value="F:lyase activity"/>
    <property type="evidence" value="ECO:0007669"/>
    <property type="project" value="UniProtKB-UniRule"/>
</dbReference>
<dbReference type="RefSeq" id="WP_126420921.1">
    <property type="nucleotide sequence ID" value="NZ_AP019367.1"/>
</dbReference>
<feature type="region of interest" description="Disordered" evidence="3">
    <location>
        <begin position="91"/>
        <end position="118"/>
    </location>
</feature>
<organism evidence="4 5">
    <name type="scientific">Parolsenella catena</name>
    <dbReference type="NCBI Taxonomy" id="2003188"/>
    <lineage>
        <taxon>Bacteria</taxon>
        <taxon>Bacillati</taxon>
        <taxon>Actinomycetota</taxon>
        <taxon>Coriobacteriia</taxon>
        <taxon>Coriobacteriales</taxon>
        <taxon>Atopobiaceae</taxon>
        <taxon>Parolsenella</taxon>
    </lineage>
</organism>
<dbReference type="GeneID" id="88848394"/>
<dbReference type="EMBL" id="AP019367">
    <property type="protein sequence ID" value="BBH49658.1"/>
    <property type="molecule type" value="Genomic_DNA"/>
</dbReference>
<dbReference type="PANTHER" id="PTHR36566:SF1">
    <property type="entry name" value="PYRIDINIUM-3,5-BISTHIOCARBOXYLIC ACID MONONUCLEOTIDE NICKEL INSERTION PROTEIN"/>
    <property type="match status" value="1"/>
</dbReference>
<evidence type="ECO:0000313" key="4">
    <source>
        <dbReference type="EMBL" id="BBH49658.1"/>
    </source>
</evidence>
<dbReference type="HAMAP" id="MF_01074">
    <property type="entry name" value="LarC"/>
    <property type="match status" value="1"/>
</dbReference>
<dbReference type="KEGG" id="pcat:Pcatena_02450"/>
<dbReference type="AlphaFoldDB" id="A0A3G9JW50"/>
<keyword evidence="1 2" id="KW-0533">Nickel</keyword>
<dbReference type="InterPro" id="IPR002822">
    <property type="entry name" value="Ni_insertion"/>
</dbReference>
<dbReference type="OrthoDB" id="9765625at2"/>
<feature type="compositionally biased region" description="Basic and acidic residues" evidence="3">
    <location>
        <begin position="91"/>
        <end position="112"/>
    </location>
</feature>
<evidence type="ECO:0000256" key="2">
    <source>
        <dbReference type="HAMAP-Rule" id="MF_01074"/>
    </source>
</evidence>
<proteinExistence type="inferred from homology"/>
<dbReference type="Proteomes" id="UP000273154">
    <property type="component" value="Chromosome"/>
</dbReference>
<dbReference type="PANTHER" id="PTHR36566">
    <property type="entry name" value="NICKEL INSERTION PROTEIN-RELATED"/>
    <property type="match status" value="1"/>
</dbReference>
<keyword evidence="5" id="KW-1185">Reference proteome</keyword>
<evidence type="ECO:0000256" key="3">
    <source>
        <dbReference type="SAM" id="MobiDB-lite"/>
    </source>
</evidence>
<sequence>MGKTLYLDCSSGISGDMTVAALLDLGASEQRLRGTLSTLPAHGFDVAVTRVRKSGLDACDFDVRLDAAHENHDHDMAWLYGHLDASDHEHGHAHVHDHEHAHDHERSAEHDHAHHHHHEHRSLADVCAIIDASAMSERAKGLVHAVFGKLAEAEAKAHGATPETVMFHEVGAVDSIVDICSAAICLDDLGVTEVIVPSLAEGHGTIRCAHGIMPVPVPAVVNLCQAAGIALVPAPVTGELVTPTGAAIVAALRTGNALPASYAIERVGYGAGKRAYENCSGVLRAVLIASAGSDDAGDGDRSTVTKLESDLDDCTGEALGRVIELLMAAGAREAHAIPIVMKKGRPGHQLEVVCNGELAPALERIIFENTTTIGIRSMDMRRHALPRTPDGIETPYGRVATKLVVMPDGRVRAYPEYSSVIEACERAGASFQDVFHATQAAAINARSGDAREA</sequence>
<dbReference type="NCBIfam" id="TIGR00299">
    <property type="entry name" value="nickel pincer cofactor biosynthesis protein LarC"/>
    <property type="match status" value="1"/>
</dbReference>
<dbReference type="EC" id="4.99.1.12" evidence="2"/>
<dbReference type="GO" id="GO:0016151">
    <property type="term" value="F:nickel cation binding"/>
    <property type="evidence" value="ECO:0007669"/>
    <property type="project" value="UniProtKB-UniRule"/>
</dbReference>
<comment type="function">
    <text evidence="2">Involved in the biosynthesis of a nickel-pincer cofactor ((SCS)Ni(II) pincer complex). Binds Ni(2+), and functions in nickel delivery to pyridinium-3,5-bisthiocarboxylic acid mononucleotide (P2TMN), to form the mature cofactor. Is thus probably required for the activation of nickel-pincer cofactor-dependent enzymes.</text>
</comment>
<comment type="catalytic activity">
    <reaction evidence="2">
        <text>Ni(II)-pyridinium-3,5-bisthiocarboxylate mononucleotide = pyridinium-3,5-bisthiocarboxylate mononucleotide + Ni(2+)</text>
        <dbReference type="Rhea" id="RHEA:54784"/>
        <dbReference type="ChEBI" id="CHEBI:49786"/>
        <dbReference type="ChEBI" id="CHEBI:137372"/>
        <dbReference type="ChEBI" id="CHEBI:137373"/>
        <dbReference type="EC" id="4.99.1.12"/>
    </reaction>
</comment>
<accession>A0A3G9JW50</accession>
<name>A0A3G9JW50_9ACTN</name>
<evidence type="ECO:0000256" key="1">
    <source>
        <dbReference type="ARBA" id="ARBA00022596"/>
    </source>
</evidence>
<comment type="similarity">
    <text evidence="2">Belongs to the LarC family.</text>
</comment>
<reference evidence="5" key="1">
    <citation type="submission" date="2018-11" db="EMBL/GenBank/DDBJ databases">
        <title>Comparative genomics of Parolsenella catena and Libanicoccus massiliensis: Reclassification of Libanicoccus massiliensis as Parolsenella massiliensis comb. nov.</title>
        <authorList>
            <person name="Sakamoto M."/>
            <person name="Ikeyama N."/>
            <person name="Murakami T."/>
            <person name="Mori H."/>
            <person name="Yuki M."/>
            <person name="Ohkuma M."/>
        </authorList>
    </citation>
    <scope>NUCLEOTIDE SEQUENCE [LARGE SCALE GENOMIC DNA]</scope>
    <source>
        <strain evidence="5">JCM 31932</strain>
    </source>
</reference>
<keyword evidence="2" id="KW-0456">Lyase</keyword>
<dbReference type="GO" id="GO:0051604">
    <property type="term" value="P:protein maturation"/>
    <property type="evidence" value="ECO:0007669"/>
    <property type="project" value="UniProtKB-UniRule"/>
</dbReference>
<gene>
    <name evidence="2" type="primary">larC</name>
    <name evidence="4" type="ORF">Pcatena_02450</name>
</gene>
<evidence type="ECO:0000313" key="5">
    <source>
        <dbReference type="Proteomes" id="UP000273154"/>
    </source>
</evidence>
<dbReference type="Gene3D" id="3.30.70.1380">
    <property type="entry name" value="Transcriptional regulatory protein pf0864 domain like"/>
    <property type="match status" value="1"/>
</dbReference>
<dbReference type="Pfam" id="PF01969">
    <property type="entry name" value="Ni_insertion"/>
    <property type="match status" value="1"/>
</dbReference>